<keyword evidence="5 6" id="KW-0067">ATP-binding</keyword>
<comment type="similarity">
    <text evidence="6 7">Belongs to the helicase family. DinG subfamily. Type 2 sub-subfamily.</text>
</comment>
<feature type="short sequence motif" description="DEAH box" evidence="6">
    <location>
        <begin position="463"/>
        <end position="466"/>
    </location>
</feature>
<evidence type="ECO:0000256" key="1">
    <source>
        <dbReference type="ARBA" id="ARBA00022722"/>
    </source>
</evidence>
<keyword evidence="10" id="KW-1185">Reference proteome</keyword>
<dbReference type="Proteomes" id="UP001154312">
    <property type="component" value="Unassembled WGS sequence"/>
</dbReference>
<dbReference type="GO" id="GO:0003677">
    <property type="term" value="F:DNA binding"/>
    <property type="evidence" value="ECO:0007669"/>
    <property type="project" value="InterPro"/>
</dbReference>
<dbReference type="InterPro" id="IPR027417">
    <property type="entry name" value="P-loop_NTPase"/>
</dbReference>
<dbReference type="InterPro" id="IPR006310">
    <property type="entry name" value="DinG"/>
</dbReference>
<dbReference type="GO" id="GO:0006260">
    <property type="term" value="P:DNA replication"/>
    <property type="evidence" value="ECO:0007669"/>
    <property type="project" value="InterPro"/>
</dbReference>
<keyword evidence="1 6" id="KW-0540">Nuclease</keyword>
<evidence type="ECO:0000256" key="7">
    <source>
        <dbReference type="RuleBase" id="RU364106"/>
    </source>
</evidence>
<feature type="binding site" evidence="6">
    <location>
        <begin position="285"/>
        <end position="292"/>
    </location>
    <ligand>
        <name>ATP</name>
        <dbReference type="ChEBI" id="CHEBI:30616"/>
    </ligand>
</feature>
<dbReference type="NCBIfam" id="TIGR00573">
    <property type="entry name" value="dnaq"/>
    <property type="match status" value="1"/>
</dbReference>
<proteinExistence type="inferred from homology"/>
<dbReference type="GO" id="GO:0005524">
    <property type="term" value="F:ATP binding"/>
    <property type="evidence" value="ECO:0007669"/>
    <property type="project" value="UniProtKB-UniRule"/>
</dbReference>
<dbReference type="InterPro" id="IPR014001">
    <property type="entry name" value="Helicase_ATP-bd"/>
</dbReference>
<feature type="domain" description="Helicase ATP-binding" evidence="8">
    <location>
        <begin position="250"/>
        <end position="509"/>
    </location>
</feature>
<keyword evidence="9" id="KW-0347">Helicase</keyword>
<keyword evidence="2 6" id="KW-0547">Nucleotide-binding</keyword>
<dbReference type="FunFam" id="3.30.420.10:FF:000045">
    <property type="entry name" value="3'-5' exonuclease DinG"/>
    <property type="match status" value="1"/>
</dbReference>
<evidence type="ECO:0000256" key="4">
    <source>
        <dbReference type="ARBA" id="ARBA00022839"/>
    </source>
</evidence>
<dbReference type="GO" id="GO:0003678">
    <property type="term" value="F:DNA helicase activity"/>
    <property type="evidence" value="ECO:0007669"/>
    <property type="project" value="TreeGrafter"/>
</dbReference>
<protein>
    <recommendedName>
        <fullName evidence="6 7">3'-5' exonuclease DinG</fullName>
        <ecNumber evidence="6 7">3.1.-.-</ecNumber>
    </recommendedName>
</protein>
<dbReference type="GO" id="GO:0003887">
    <property type="term" value="F:DNA-directed DNA polymerase activity"/>
    <property type="evidence" value="ECO:0007669"/>
    <property type="project" value="InterPro"/>
</dbReference>
<dbReference type="Pfam" id="PF00929">
    <property type="entry name" value="RNase_T"/>
    <property type="match status" value="1"/>
</dbReference>
<keyword evidence="4 6" id="KW-0269">Exonuclease</keyword>
<dbReference type="NCBIfam" id="TIGR01407">
    <property type="entry name" value="dinG_rel"/>
    <property type="match status" value="1"/>
</dbReference>
<dbReference type="PANTHER" id="PTHR11472:SF34">
    <property type="entry name" value="REGULATOR OF TELOMERE ELONGATION HELICASE 1"/>
    <property type="match status" value="1"/>
</dbReference>
<gene>
    <name evidence="6 7" type="primary">dinG</name>
    <name evidence="9" type="ORF">L7E55_02980</name>
</gene>
<dbReference type="SUPFAM" id="SSF52540">
    <property type="entry name" value="P-loop containing nucleoside triphosphate hydrolases"/>
    <property type="match status" value="2"/>
</dbReference>
<dbReference type="SMART" id="SM00491">
    <property type="entry name" value="HELICc2"/>
    <property type="match status" value="1"/>
</dbReference>
<dbReference type="InterPro" id="IPR036397">
    <property type="entry name" value="RNaseH_sf"/>
</dbReference>
<evidence type="ECO:0000259" key="8">
    <source>
        <dbReference type="PROSITE" id="PS51193"/>
    </source>
</evidence>
<dbReference type="InterPro" id="IPR006555">
    <property type="entry name" value="ATP-dep_Helicase_C"/>
</dbReference>
<dbReference type="InterPro" id="IPR014013">
    <property type="entry name" value="Helic_SF1/SF2_ATP-bd_DinG/Rad3"/>
</dbReference>
<organism evidence="9 10">
    <name type="scientific">Pelotomaculum isophthalicicum JI</name>
    <dbReference type="NCBI Taxonomy" id="947010"/>
    <lineage>
        <taxon>Bacteria</taxon>
        <taxon>Bacillati</taxon>
        <taxon>Bacillota</taxon>
        <taxon>Clostridia</taxon>
        <taxon>Eubacteriales</taxon>
        <taxon>Desulfotomaculaceae</taxon>
        <taxon>Pelotomaculum</taxon>
    </lineage>
</organism>
<dbReference type="EMBL" id="JAKOAV010000003">
    <property type="protein sequence ID" value="MDF9407329.1"/>
    <property type="molecule type" value="Genomic_DNA"/>
</dbReference>
<dbReference type="GO" id="GO:0008408">
    <property type="term" value="F:3'-5' exonuclease activity"/>
    <property type="evidence" value="ECO:0007669"/>
    <property type="project" value="UniProtKB-UniRule"/>
</dbReference>
<comment type="caution">
    <text evidence="9">The sequence shown here is derived from an EMBL/GenBank/DDBJ whole genome shotgun (WGS) entry which is preliminary data.</text>
</comment>
<dbReference type="InterPro" id="IPR045028">
    <property type="entry name" value="DinG/Rad3-like"/>
</dbReference>
<dbReference type="InterPro" id="IPR013520">
    <property type="entry name" value="Ribonucl_H"/>
</dbReference>
<evidence type="ECO:0000256" key="6">
    <source>
        <dbReference type="HAMAP-Rule" id="MF_02206"/>
    </source>
</evidence>
<dbReference type="Gene3D" id="3.30.420.10">
    <property type="entry name" value="Ribonuclease H-like superfamily/Ribonuclease H"/>
    <property type="match status" value="1"/>
</dbReference>
<dbReference type="PROSITE" id="PS51193">
    <property type="entry name" value="HELICASE_ATP_BIND_2"/>
    <property type="match status" value="1"/>
</dbReference>
<dbReference type="Gene3D" id="3.40.50.300">
    <property type="entry name" value="P-loop containing nucleotide triphosphate hydrolases"/>
    <property type="match status" value="2"/>
</dbReference>
<dbReference type="SUPFAM" id="SSF53098">
    <property type="entry name" value="Ribonuclease H-like"/>
    <property type="match status" value="1"/>
</dbReference>
<dbReference type="SMART" id="SM00487">
    <property type="entry name" value="DEXDc"/>
    <property type="match status" value="1"/>
</dbReference>
<dbReference type="Pfam" id="PF13307">
    <property type="entry name" value="Helicase_C_2"/>
    <property type="match status" value="1"/>
</dbReference>
<dbReference type="GO" id="GO:0016818">
    <property type="term" value="F:hydrolase activity, acting on acid anhydrides, in phosphorus-containing anhydrides"/>
    <property type="evidence" value="ECO:0007669"/>
    <property type="project" value="InterPro"/>
</dbReference>
<dbReference type="EC" id="3.1.-.-" evidence="6 7"/>
<evidence type="ECO:0000313" key="9">
    <source>
        <dbReference type="EMBL" id="MDF9407329.1"/>
    </source>
</evidence>
<dbReference type="SMART" id="SM00479">
    <property type="entry name" value="EXOIII"/>
    <property type="match status" value="1"/>
</dbReference>
<comment type="function">
    <text evidence="6 7">3'-5' exonuclease.</text>
</comment>
<evidence type="ECO:0000256" key="2">
    <source>
        <dbReference type="ARBA" id="ARBA00022741"/>
    </source>
</evidence>
<evidence type="ECO:0000256" key="3">
    <source>
        <dbReference type="ARBA" id="ARBA00022801"/>
    </source>
</evidence>
<dbReference type="HAMAP" id="MF_02206">
    <property type="entry name" value="DinG_exonucl"/>
    <property type="match status" value="1"/>
</dbReference>
<evidence type="ECO:0000313" key="10">
    <source>
        <dbReference type="Proteomes" id="UP001154312"/>
    </source>
</evidence>
<name>A0A9X4JSS8_9FIRM</name>
<dbReference type="RefSeq" id="WP_277442540.1">
    <property type="nucleotide sequence ID" value="NZ_JAKOAV010000003.1"/>
</dbReference>
<dbReference type="CDD" id="cd06127">
    <property type="entry name" value="DEDDh"/>
    <property type="match status" value="1"/>
</dbReference>
<evidence type="ECO:0000256" key="5">
    <source>
        <dbReference type="ARBA" id="ARBA00022840"/>
    </source>
</evidence>
<reference evidence="9" key="1">
    <citation type="submission" date="2022-02" db="EMBL/GenBank/DDBJ databases">
        <authorList>
            <person name="Leng L."/>
        </authorList>
    </citation>
    <scope>NUCLEOTIDE SEQUENCE</scope>
    <source>
        <strain evidence="9">JI</strain>
    </source>
</reference>
<accession>A0A9X4JSS8</accession>
<dbReference type="PANTHER" id="PTHR11472">
    <property type="entry name" value="DNA REPAIR DEAD HELICASE RAD3/XP-D SUBFAMILY MEMBER"/>
    <property type="match status" value="1"/>
</dbReference>
<dbReference type="InterPro" id="IPR006054">
    <property type="entry name" value="DnaQ"/>
</dbReference>
<dbReference type="InterPro" id="IPR012337">
    <property type="entry name" value="RNaseH-like_sf"/>
</dbReference>
<keyword evidence="3 6" id="KW-0378">Hydrolase</keyword>
<sequence length="937" mass="105632">MVNSFVICDLETTGLSPFADKIIEIGLVRLEDGQISGKFHALVNPNQPLNIKIKRLTGLNDQDLAGAPVLSEVLPEALDFIQDSAIAGHNIDFDLGFLAAARGEPLRNPSYDTLELARLVVPDSNSFRLGALCRFLDIEFENGHRALDDAIATAHLLTVLIQKFREIDINVLTQLTKLLAEARSNWQGFAGEMVKELLKVFPDKKISASPYWRKDDKVSEETNHRDKQNEQERHLLDPVYLASLVGKEGPLLKAISGYEYRPQQEAMVGEVARAFNEEKYLMLEAGTGVGKSIAYLIPAVLWSLKNRERVLVATNTINLQEQLWLKDIPVLAGVINQRFRASLAKGRQNYICLRRWFNALNSLHQPDEAAFFARVLTWLASTKSGDRTELNTTPGEGDYWLTICGDAESCLGTRCRYRMDCFINKARKAVEEADLIITNHSLLFLDIRNENRVLPAYGPLIIDEAHHLEDSATNHLGRQVTQSMLNRWLSMTGKALNKLAEIIPPGDREHWEQALRTALQIRLETVENARLFFQTLGELAANKLNGSNINNKFYRSTLRLPVNDNGYRTAISIGGELINLLRALSETVQKLSEIMELWSISAEVWTEQARDLLQISQLGLALTDDLFFILESADEKFVYWADIEFWAGGLLKHCSLSAAPINVGEMLYELFYKNKKTVVFTSATLSVNGTFDHFIERVGLNYLPAGRLAEAHFDSPFIYERQALLCINRDLPVPGEVASDLYLEELGNVIAKLVSVTHGKTLVLFTSHMILRETYNRLKPKLEIMDIYLLGHGIDGSRTRILEEFRSSERAVLFGASSFWEGVDIPGEALTCVVMVKLPFWSPKVPVIEARLEDLARRERDGFKTFSIPQAVIRFKQGFGRLIRSGSDRGCVVVLDARILEKSYGRQFLRSLPLKNHIRGGTDMITRKLSDWFRDGA</sequence>
<dbReference type="AlphaFoldDB" id="A0A9X4JSS8"/>